<evidence type="ECO:0000313" key="2">
    <source>
        <dbReference type="EMBL" id="TQF14660.1"/>
    </source>
</evidence>
<gene>
    <name evidence="2" type="ORF">FJV41_17530</name>
</gene>
<dbReference type="OrthoDB" id="5495319at2"/>
<keyword evidence="1" id="KW-0732">Signal</keyword>
<keyword evidence="3" id="KW-1185">Reference proteome</keyword>
<dbReference type="AlphaFoldDB" id="A0A540X0C9"/>
<evidence type="ECO:0008006" key="4">
    <source>
        <dbReference type="Google" id="ProtNLM"/>
    </source>
</evidence>
<sequence>MMRRWLPLAVPLLLLLAACRGDAPVGDEGCRVDSDCGTPSEAYRCDTETSACRCRTDGACAPGELCNEAGFCQDRAGCESNADCGEDSLFCDTSTGTCLTRGRCATDLHCPLGEVCDLARTTCVAGCRTSGDCAGTACRCGDAPCLCDATTPEGRAACALGVCDASFCADARDCAFGESCGTSSGAETGTCFSDFDPVRRPYCASCTYGGGLQVCGRGANFCLRETASPGTAFCGADCSEGQGCPHGYQCSDVVVVTSRARCRSDAQCAPSPSLPCREDSHCGRGGRCVKSDGQPEGACAGRCSIAEGDVEGFCSCQQDTDCVQDACSQGTCTVSRRSCVGDADCRPIRCVDHEGAGGCFVGRNCAPEEGLTCAEVAPRFAR</sequence>
<dbReference type="Proteomes" id="UP000315369">
    <property type="component" value="Unassembled WGS sequence"/>
</dbReference>
<organism evidence="2 3">
    <name type="scientific">Myxococcus llanfairpwllgwyngyllgogerychwyrndrobwllllantysiliogogogochensis</name>
    <dbReference type="NCBI Taxonomy" id="2590453"/>
    <lineage>
        <taxon>Bacteria</taxon>
        <taxon>Pseudomonadati</taxon>
        <taxon>Myxococcota</taxon>
        <taxon>Myxococcia</taxon>
        <taxon>Myxococcales</taxon>
        <taxon>Cystobacterineae</taxon>
        <taxon>Myxococcaceae</taxon>
        <taxon>Myxococcus</taxon>
    </lineage>
</organism>
<feature type="signal peptide" evidence="1">
    <location>
        <begin position="1"/>
        <end position="23"/>
    </location>
</feature>
<name>A0A540X0C9_9BACT</name>
<dbReference type="RefSeq" id="WP_141643644.1">
    <property type="nucleotide sequence ID" value="NZ_VIFM01000062.1"/>
</dbReference>
<reference evidence="2 3" key="1">
    <citation type="submission" date="2019-06" db="EMBL/GenBank/DDBJ databases">
        <authorList>
            <person name="Livingstone P."/>
            <person name="Whitworth D."/>
        </authorList>
    </citation>
    <scope>NUCLEOTIDE SEQUENCE [LARGE SCALE GENOMIC DNA]</scope>
    <source>
        <strain evidence="2 3">AM401</strain>
    </source>
</reference>
<evidence type="ECO:0000313" key="3">
    <source>
        <dbReference type="Proteomes" id="UP000315369"/>
    </source>
</evidence>
<feature type="chain" id="PRO_5022055681" description="Lipoprotein" evidence="1">
    <location>
        <begin position="24"/>
        <end position="382"/>
    </location>
</feature>
<dbReference type="PROSITE" id="PS51257">
    <property type="entry name" value="PROKAR_LIPOPROTEIN"/>
    <property type="match status" value="1"/>
</dbReference>
<protein>
    <recommendedName>
        <fullName evidence="4">Lipoprotein</fullName>
    </recommendedName>
</protein>
<comment type="caution">
    <text evidence="2">The sequence shown here is derived from an EMBL/GenBank/DDBJ whole genome shotgun (WGS) entry which is preliminary data.</text>
</comment>
<accession>A0A540X0C9</accession>
<proteinExistence type="predicted"/>
<dbReference type="EMBL" id="VIFM01000062">
    <property type="protein sequence ID" value="TQF14660.1"/>
    <property type="molecule type" value="Genomic_DNA"/>
</dbReference>
<evidence type="ECO:0000256" key="1">
    <source>
        <dbReference type="SAM" id="SignalP"/>
    </source>
</evidence>